<accession>A0A2W2DRV6</accession>
<name>A0A2W2DRV6_9ACTN</name>
<evidence type="ECO:0000313" key="2">
    <source>
        <dbReference type="EMBL" id="PZG12961.1"/>
    </source>
</evidence>
<dbReference type="Proteomes" id="UP000248924">
    <property type="component" value="Unassembled WGS sequence"/>
</dbReference>
<gene>
    <name evidence="2" type="ORF">C1I95_24780</name>
</gene>
<sequence>MSLVEHARRELTQCGQYAEDPAYAQSIIAAVAAFASYGHSGGSAGIAIHQLTTLLQLGNLSPLTDDPDEWHNVTDKAGEELWQNRRNSEAFSTDGGKTYYLLSERDGDNRPMHTSEPATAPPRTPPQADELMPVALYTHKLPKSLLPDLDLLPTELQTTVRPHLDHRTWVEESALGWRSIGCTTCGETLWTVGEERAEADQ</sequence>
<dbReference type="InterPro" id="IPR057383">
    <property type="entry name" value="Tad3"/>
</dbReference>
<dbReference type="RefSeq" id="WP_111217143.1">
    <property type="nucleotide sequence ID" value="NZ_POTY01000192.1"/>
</dbReference>
<organism evidence="2 3">
    <name type="scientific">Micromonospora craterilacus</name>
    <dbReference type="NCBI Taxonomy" id="1655439"/>
    <lineage>
        <taxon>Bacteria</taxon>
        <taxon>Bacillati</taxon>
        <taxon>Actinomycetota</taxon>
        <taxon>Actinomycetes</taxon>
        <taxon>Micromonosporales</taxon>
        <taxon>Micromonosporaceae</taxon>
        <taxon>Micromonospora</taxon>
    </lineage>
</organism>
<proteinExistence type="predicted"/>
<keyword evidence="3" id="KW-1185">Reference proteome</keyword>
<dbReference type="OrthoDB" id="4214400at2"/>
<feature type="region of interest" description="Disordered" evidence="1">
    <location>
        <begin position="103"/>
        <end position="127"/>
    </location>
</feature>
<protein>
    <submittedName>
        <fullName evidence="2">Uncharacterized protein</fullName>
    </submittedName>
</protein>
<dbReference type="EMBL" id="POTY01000192">
    <property type="protein sequence ID" value="PZG12961.1"/>
    <property type="molecule type" value="Genomic_DNA"/>
</dbReference>
<evidence type="ECO:0000313" key="3">
    <source>
        <dbReference type="Proteomes" id="UP000248924"/>
    </source>
</evidence>
<dbReference type="Pfam" id="PF25185">
    <property type="entry name" value="Tad3"/>
    <property type="match status" value="1"/>
</dbReference>
<dbReference type="AlphaFoldDB" id="A0A2W2DRV6"/>
<comment type="caution">
    <text evidence="2">The sequence shown here is derived from an EMBL/GenBank/DDBJ whole genome shotgun (WGS) entry which is preliminary data.</text>
</comment>
<evidence type="ECO:0000256" key="1">
    <source>
        <dbReference type="SAM" id="MobiDB-lite"/>
    </source>
</evidence>
<reference evidence="2 3" key="1">
    <citation type="submission" date="2018-01" db="EMBL/GenBank/DDBJ databases">
        <title>Draft genome sequence of Jishengella sp. NA12.</title>
        <authorList>
            <person name="Sahin N."/>
            <person name="Ay H."/>
            <person name="Saygin H."/>
        </authorList>
    </citation>
    <scope>NUCLEOTIDE SEQUENCE [LARGE SCALE GENOMIC DNA]</scope>
    <source>
        <strain evidence="2 3">NA12</strain>
    </source>
</reference>
<feature type="compositionally biased region" description="Basic and acidic residues" evidence="1">
    <location>
        <begin position="103"/>
        <end position="113"/>
    </location>
</feature>